<proteinExistence type="predicted"/>
<comment type="caution">
    <text evidence="2">The sequence shown here is derived from an EMBL/GenBank/DDBJ whole genome shotgun (WGS) entry which is preliminary data.</text>
</comment>
<organism evidence="2 3">
    <name type="scientific">Cladorrhinum samala</name>
    <dbReference type="NCBI Taxonomy" id="585594"/>
    <lineage>
        <taxon>Eukaryota</taxon>
        <taxon>Fungi</taxon>
        <taxon>Dikarya</taxon>
        <taxon>Ascomycota</taxon>
        <taxon>Pezizomycotina</taxon>
        <taxon>Sordariomycetes</taxon>
        <taxon>Sordariomycetidae</taxon>
        <taxon>Sordariales</taxon>
        <taxon>Podosporaceae</taxon>
        <taxon>Cladorrhinum</taxon>
    </lineage>
</organism>
<feature type="chain" id="PRO_5043888816" evidence="1">
    <location>
        <begin position="22"/>
        <end position="194"/>
    </location>
</feature>
<name>A0AAV9I0E1_9PEZI</name>
<dbReference type="EMBL" id="MU864945">
    <property type="protein sequence ID" value="KAK4464766.1"/>
    <property type="molecule type" value="Genomic_DNA"/>
</dbReference>
<protein>
    <submittedName>
        <fullName evidence="2">Phosphatidylethanolamine-binding protein</fullName>
    </submittedName>
</protein>
<dbReference type="InterPro" id="IPR036610">
    <property type="entry name" value="PEBP-like_sf"/>
</dbReference>
<dbReference type="GO" id="GO:0046578">
    <property type="term" value="P:regulation of Ras protein signal transduction"/>
    <property type="evidence" value="ECO:0007669"/>
    <property type="project" value="TreeGrafter"/>
</dbReference>
<dbReference type="GO" id="GO:0005543">
    <property type="term" value="F:phospholipid binding"/>
    <property type="evidence" value="ECO:0007669"/>
    <property type="project" value="TreeGrafter"/>
</dbReference>
<dbReference type="CDD" id="cd00866">
    <property type="entry name" value="PEBP_euk"/>
    <property type="match status" value="1"/>
</dbReference>
<reference evidence="2" key="1">
    <citation type="journal article" date="2023" name="Mol. Phylogenet. Evol.">
        <title>Genome-scale phylogeny and comparative genomics of the fungal order Sordariales.</title>
        <authorList>
            <person name="Hensen N."/>
            <person name="Bonometti L."/>
            <person name="Westerberg I."/>
            <person name="Brannstrom I.O."/>
            <person name="Guillou S."/>
            <person name="Cros-Aarteil S."/>
            <person name="Calhoun S."/>
            <person name="Haridas S."/>
            <person name="Kuo A."/>
            <person name="Mondo S."/>
            <person name="Pangilinan J."/>
            <person name="Riley R."/>
            <person name="LaButti K."/>
            <person name="Andreopoulos B."/>
            <person name="Lipzen A."/>
            <person name="Chen C."/>
            <person name="Yan M."/>
            <person name="Daum C."/>
            <person name="Ng V."/>
            <person name="Clum A."/>
            <person name="Steindorff A."/>
            <person name="Ohm R.A."/>
            <person name="Martin F."/>
            <person name="Silar P."/>
            <person name="Natvig D.O."/>
            <person name="Lalanne C."/>
            <person name="Gautier V."/>
            <person name="Ament-Velasquez S.L."/>
            <person name="Kruys A."/>
            <person name="Hutchinson M.I."/>
            <person name="Powell A.J."/>
            <person name="Barry K."/>
            <person name="Miller A.N."/>
            <person name="Grigoriev I.V."/>
            <person name="Debuchy R."/>
            <person name="Gladieux P."/>
            <person name="Hiltunen Thoren M."/>
            <person name="Johannesson H."/>
        </authorList>
    </citation>
    <scope>NUCLEOTIDE SEQUENCE</scope>
    <source>
        <strain evidence="2">PSN324</strain>
    </source>
</reference>
<sequence length="194" mass="20401">MYIPTTTVTALLLALPGLVYSQTPPGFTPSTTSRLEVTYGTKSITTPGTSFTKAETSKAPTIGTTTPLPQNGTYLYFLIDVDVPANFQNPSAGARRTNLHALIAGYKPSATADANGTYPLTSSSTGPITYTGPAPPAENPPHPHKYVSLLFAQPEGAKIERAQVGQTFGFDIVAFVKKTGLSEPVAGNWLEVVG</sequence>
<dbReference type="AlphaFoldDB" id="A0AAV9I0E1"/>
<evidence type="ECO:0000313" key="2">
    <source>
        <dbReference type="EMBL" id="KAK4464766.1"/>
    </source>
</evidence>
<feature type="signal peptide" evidence="1">
    <location>
        <begin position="1"/>
        <end position="21"/>
    </location>
</feature>
<keyword evidence="1" id="KW-0732">Signal</keyword>
<keyword evidence="3" id="KW-1185">Reference proteome</keyword>
<dbReference type="GO" id="GO:0030414">
    <property type="term" value="F:peptidase inhibitor activity"/>
    <property type="evidence" value="ECO:0007669"/>
    <property type="project" value="TreeGrafter"/>
</dbReference>
<accession>A0AAV9I0E1</accession>
<dbReference type="InterPro" id="IPR035810">
    <property type="entry name" value="PEBP_euk"/>
</dbReference>
<dbReference type="InterPro" id="IPR008914">
    <property type="entry name" value="PEBP"/>
</dbReference>
<dbReference type="Proteomes" id="UP001321749">
    <property type="component" value="Unassembled WGS sequence"/>
</dbReference>
<evidence type="ECO:0000256" key="1">
    <source>
        <dbReference type="SAM" id="SignalP"/>
    </source>
</evidence>
<gene>
    <name evidence="2" type="ORF">QBC42DRAFT_249247</name>
</gene>
<evidence type="ECO:0000313" key="3">
    <source>
        <dbReference type="Proteomes" id="UP001321749"/>
    </source>
</evidence>
<dbReference type="Gene3D" id="3.90.280.10">
    <property type="entry name" value="PEBP-like"/>
    <property type="match status" value="1"/>
</dbReference>
<dbReference type="Pfam" id="PF01161">
    <property type="entry name" value="PBP"/>
    <property type="match status" value="1"/>
</dbReference>
<dbReference type="GO" id="GO:0030162">
    <property type="term" value="P:regulation of proteolysis"/>
    <property type="evidence" value="ECO:0007669"/>
    <property type="project" value="TreeGrafter"/>
</dbReference>
<dbReference type="PANTHER" id="PTHR11362">
    <property type="entry name" value="PHOSPHATIDYLETHANOLAMINE-BINDING PROTEIN"/>
    <property type="match status" value="1"/>
</dbReference>
<dbReference type="SUPFAM" id="SSF49777">
    <property type="entry name" value="PEBP-like"/>
    <property type="match status" value="1"/>
</dbReference>
<reference evidence="2" key="2">
    <citation type="submission" date="2023-06" db="EMBL/GenBank/DDBJ databases">
        <authorList>
            <consortium name="Lawrence Berkeley National Laboratory"/>
            <person name="Mondo S.J."/>
            <person name="Hensen N."/>
            <person name="Bonometti L."/>
            <person name="Westerberg I."/>
            <person name="Brannstrom I.O."/>
            <person name="Guillou S."/>
            <person name="Cros-Aarteil S."/>
            <person name="Calhoun S."/>
            <person name="Haridas S."/>
            <person name="Kuo A."/>
            <person name="Pangilinan J."/>
            <person name="Riley R."/>
            <person name="Labutti K."/>
            <person name="Andreopoulos B."/>
            <person name="Lipzen A."/>
            <person name="Chen C."/>
            <person name="Yanf M."/>
            <person name="Daum C."/>
            <person name="Ng V."/>
            <person name="Clum A."/>
            <person name="Steindorff A."/>
            <person name="Ohm R."/>
            <person name="Martin F."/>
            <person name="Silar P."/>
            <person name="Natvig D."/>
            <person name="Lalanne C."/>
            <person name="Gautier V."/>
            <person name="Ament-Velasquez S.L."/>
            <person name="Kruys A."/>
            <person name="Hutchinson M.I."/>
            <person name="Powell A.J."/>
            <person name="Barry K."/>
            <person name="Miller A.N."/>
            <person name="Grigoriev I.V."/>
            <person name="Debuchy R."/>
            <person name="Gladieux P."/>
            <person name="Thoren M.H."/>
            <person name="Johannesson H."/>
        </authorList>
    </citation>
    <scope>NUCLEOTIDE SEQUENCE</scope>
    <source>
        <strain evidence="2">PSN324</strain>
    </source>
</reference>
<dbReference type="PANTHER" id="PTHR11362:SF141">
    <property type="entry name" value="PHOSPHATIDYLETHANOLAMINE-BINDING PROTEIN"/>
    <property type="match status" value="1"/>
</dbReference>